<evidence type="ECO:0000256" key="3">
    <source>
        <dbReference type="ARBA" id="ARBA00022840"/>
    </source>
</evidence>
<keyword evidence="7" id="KW-1185">Reference proteome</keyword>
<accession>A0ABT0A471</accession>
<dbReference type="InterPro" id="IPR017871">
    <property type="entry name" value="ABC_transporter-like_CS"/>
</dbReference>
<dbReference type="Pfam" id="PF12848">
    <property type="entry name" value="ABC_tran_Xtn"/>
    <property type="match status" value="1"/>
</dbReference>
<dbReference type="SMART" id="SM00382">
    <property type="entry name" value="AAA"/>
    <property type="match status" value="2"/>
</dbReference>
<dbReference type="InterPro" id="IPR003439">
    <property type="entry name" value="ABC_transporter-like_ATP-bd"/>
</dbReference>
<dbReference type="InterPro" id="IPR037118">
    <property type="entry name" value="Val-tRNA_synth_C_sf"/>
</dbReference>
<evidence type="ECO:0000256" key="4">
    <source>
        <dbReference type="SAM" id="MobiDB-lite"/>
    </source>
</evidence>
<name>A0ABT0A471_9GAMM</name>
<dbReference type="RefSeq" id="WP_243320638.1">
    <property type="nucleotide sequence ID" value="NZ_JALGCL010000002.1"/>
</dbReference>
<protein>
    <submittedName>
        <fullName evidence="6">ABC-F family ATP-binding cassette domain-containing protein</fullName>
    </submittedName>
</protein>
<sequence>MISFRNFALRRGERLLLSDVDLTLQAGWRVGVVGRNGTGKSSLFAALMHQLEPDKGDLDLPGKARIASVAQETPSLPDAASDFVLSGDAAVHAAIQAEANAFANEDWEAVAEAHHRLEELNGYDASARAGRLLHGLGFAAETHARPVSDFSGGWRVRLNVARALMTPSDLLLLDEPTNHLDLDAVLWMEQWLLRYPGTLLVISHDREFLDNVTTHTLHLHEGRAKLYTGGYTAFERQRAEQLRQQQIAHEKEQAERAHLQSFIDRFKAKASKARQAQSRMKRLAKLAGTEAVRAERSLRIEFPQPARMPNSLIRLNHVDAGYGVAPIGAASVGAASAASSSHPLQKLGAEAPPTVILHDVNFGLEAGDRVGLLGPNGAGKSTLVKTLVGELPLLAGERNAHPDMRIGYFAQHTVESLHAGQSPIDHLRELSPDSAVQAFRDFLGKWNFPGDRAFESIDGFSGGERARLALALIAWRQPNVLLLDEPTNHLDLDMREALAEALSDFDGAIVMVSHDRHLIGLVCETFWRVASGKVEAFDGDLDEYAAWLRSRPGSETAKLDKPAKAPLVSAPAPAPKPASPINPRKLAQAEARVAELESRLAAIEAELADPRLYAQDNGVRAAQLGREQGELRTALETAEQALLALYETA</sequence>
<proteinExistence type="predicted"/>
<keyword evidence="1" id="KW-0677">Repeat</keyword>
<evidence type="ECO:0000259" key="5">
    <source>
        <dbReference type="PROSITE" id="PS50893"/>
    </source>
</evidence>
<keyword evidence="2" id="KW-0547">Nucleotide-binding</keyword>
<dbReference type="PANTHER" id="PTHR19211:SF14">
    <property type="entry name" value="ATP-BINDING CASSETTE SUB-FAMILY F MEMBER 1"/>
    <property type="match status" value="1"/>
</dbReference>
<comment type="caution">
    <text evidence="6">The sequence shown here is derived from an EMBL/GenBank/DDBJ whole genome shotgun (WGS) entry which is preliminary data.</text>
</comment>
<dbReference type="InterPro" id="IPR003593">
    <property type="entry name" value="AAA+_ATPase"/>
</dbReference>
<evidence type="ECO:0000256" key="2">
    <source>
        <dbReference type="ARBA" id="ARBA00022741"/>
    </source>
</evidence>
<feature type="domain" description="ABC transporter" evidence="5">
    <location>
        <begin position="2"/>
        <end position="246"/>
    </location>
</feature>
<reference evidence="6 7" key="1">
    <citation type="submission" date="2022-03" db="EMBL/GenBank/DDBJ databases">
        <title>Luteimonas soily sp. nov., a novel bacterium isolated from the soil.</title>
        <authorList>
            <person name="Zhang X."/>
        </authorList>
    </citation>
    <scope>NUCLEOTIDE SEQUENCE [LARGE SCALE GENOMIC DNA]</scope>
    <source>
        <strain evidence="6 7">50</strain>
    </source>
</reference>
<organism evidence="6 7">
    <name type="scientific">Cognatiluteimonas sedimenti</name>
    <dbReference type="NCBI Taxonomy" id="2927791"/>
    <lineage>
        <taxon>Bacteria</taxon>
        <taxon>Pseudomonadati</taxon>
        <taxon>Pseudomonadota</taxon>
        <taxon>Gammaproteobacteria</taxon>
        <taxon>Lysobacterales</taxon>
        <taxon>Lysobacteraceae</taxon>
        <taxon>Cognatiluteimonas</taxon>
    </lineage>
</organism>
<feature type="domain" description="ABC transporter" evidence="5">
    <location>
        <begin position="342"/>
        <end position="556"/>
    </location>
</feature>
<dbReference type="Proteomes" id="UP001165423">
    <property type="component" value="Unassembled WGS sequence"/>
</dbReference>
<feature type="region of interest" description="Disordered" evidence="4">
    <location>
        <begin position="555"/>
        <end position="582"/>
    </location>
</feature>
<dbReference type="InterPro" id="IPR032524">
    <property type="entry name" value="ABC_tran_C"/>
</dbReference>
<keyword evidence="3 6" id="KW-0067">ATP-binding</keyword>
<gene>
    <name evidence="6" type="ORF">MQC88_07400</name>
</gene>
<dbReference type="InterPro" id="IPR027417">
    <property type="entry name" value="P-loop_NTPase"/>
</dbReference>
<dbReference type="PROSITE" id="PS50893">
    <property type="entry name" value="ABC_TRANSPORTER_2"/>
    <property type="match status" value="2"/>
</dbReference>
<dbReference type="PANTHER" id="PTHR19211">
    <property type="entry name" value="ATP-BINDING TRANSPORT PROTEIN-RELATED"/>
    <property type="match status" value="1"/>
</dbReference>
<dbReference type="NCBIfam" id="NF000355">
    <property type="entry name" value="ribo_prot_ABC_F"/>
    <property type="match status" value="1"/>
</dbReference>
<dbReference type="CDD" id="cd03221">
    <property type="entry name" value="ABCF_EF-3"/>
    <property type="match status" value="2"/>
</dbReference>
<dbReference type="Gene3D" id="1.10.287.380">
    <property type="entry name" value="Valyl-tRNA synthetase, C-terminal domain"/>
    <property type="match status" value="1"/>
</dbReference>
<evidence type="ECO:0000313" key="6">
    <source>
        <dbReference type="EMBL" id="MCJ0825781.1"/>
    </source>
</evidence>
<dbReference type="InterPro" id="IPR050611">
    <property type="entry name" value="ABCF"/>
</dbReference>
<dbReference type="SUPFAM" id="SSF52540">
    <property type="entry name" value="P-loop containing nucleoside triphosphate hydrolases"/>
    <property type="match status" value="2"/>
</dbReference>
<evidence type="ECO:0000313" key="7">
    <source>
        <dbReference type="Proteomes" id="UP001165423"/>
    </source>
</evidence>
<dbReference type="Pfam" id="PF00005">
    <property type="entry name" value="ABC_tran"/>
    <property type="match status" value="2"/>
</dbReference>
<dbReference type="PROSITE" id="PS00211">
    <property type="entry name" value="ABC_TRANSPORTER_1"/>
    <property type="match status" value="2"/>
</dbReference>
<dbReference type="GO" id="GO:0005524">
    <property type="term" value="F:ATP binding"/>
    <property type="evidence" value="ECO:0007669"/>
    <property type="project" value="UniProtKB-KW"/>
</dbReference>
<dbReference type="Gene3D" id="3.40.50.300">
    <property type="entry name" value="P-loop containing nucleotide triphosphate hydrolases"/>
    <property type="match status" value="2"/>
</dbReference>
<dbReference type="InterPro" id="IPR032781">
    <property type="entry name" value="ABC_tran_Xtn"/>
</dbReference>
<dbReference type="EMBL" id="JALGCL010000002">
    <property type="protein sequence ID" value="MCJ0825781.1"/>
    <property type="molecule type" value="Genomic_DNA"/>
</dbReference>
<evidence type="ECO:0000256" key="1">
    <source>
        <dbReference type="ARBA" id="ARBA00022737"/>
    </source>
</evidence>
<dbReference type="Pfam" id="PF16326">
    <property type="entry name" value="ABC_tran_CTD"/>
    <property type="match status" value="1"/>
</dbReference>